<dbReference type="InterPro" id="IPR005560">
    <property type="entry name" value="Csp_YhjQ"/>
</dbReference>
<dbReference type="CDD" id="cd08026">
    <property type="entry name" value="DUF326"/>
    <property type="match status" value="1"/>
</dbReference>
<evidence type="ECO:0008006" key="3">
    <source>
        <dbReference type="Google" id="ProtNLM"/>
    </source>
</evidence>
<evidence type="ECO:0000313" key="1">
    <source>
        <dbReference type="EMBL" id="SHF47531.1"/>
    </source>
</evidence>
<dbReference type="EMBL" id="FQUS01000009">
    <property type="protein sequence ID" value="SHF47531.1"/>
    <property type="molecule type" value="Genomic_DNA"/>
</dbReference>
<name>A0A1M5BYK8_9BACT</name>
<sequence>MDDRNNLLIESLQKCITACENCADACLDEDNLSEMVDCIRIDRDCADICATTLCLVVRDSDYMQPIIELCEQICADCAEECEKHDHDHCRQCARACRKCEEQCRKYLN</sequence>
<dbReference type="OrthoDB" id="5396211at2"/>
<dbReference type="STRING" id="1194090.SAMN05443144_10930"/>
<evidence type="ECO:0000313" key="2">
    <source>
        <dbReference type="Proteomes" id="UP000184041"/>
    </source>
</evidence>
<dbReference type="Proteomes" id="UP000184041">
    <property type="component" value="Unassembled WGS sequence"/>
</dbReference>
<proteinExistence type="predicted"/>
<dbReference type="Gene3D" id="1.20.1270.360">
    <property type="match status" value="1"/>
</dbReference>
<protein>
    <recommendedName>
        <fullName evidence="3">Four-helix bundle copper-binding protein</fullName>
    </recommendedName>
</protein>
<dbReference type="Pfam" id="PF03860">
    <property type="entry name" value="Csp"/>
    <property type="match status" value="1"/>
</dbReference>
<reference evidence="1 2" key="1">
    <citation type="submission" date="2016-11" db="EMBL/GenBank/DDBJ databases">
        <authorList>
            <person name="Jaros S."/>
            <person name="Januszkiewicz K."/>
            <person name="Wedrychowicz H."/>
        </authorList>
    </citation>
    <scope>NUCLEOTIDE SEQUENCE [LARGE SCALE GENOMIC DNA]</scope>
    <source>
        <strain evidence="1 2">DSM 21986</strain>
    </source>
</reference>
<dbReference type="AlphaFoldDB" id="A0A1M5BYK8"/>
<accession>A0A1M5BYK8</accession>
<dbReference type="RefSeq" id="WP_073063018.1">
    <property type="nucleotide sequence ID" value="NZ_FQUS01000009.1"/>
</dbReference>
<dbReference type="PANTHER" id="PTHR37310">
    <property type="entry name" value="CYTOPLASMIC PROTEIN-RELATED"/>
    <property type="match status" value="1"/>
</dbReference>
<organism evidence="1 2">
    <name type="scientific">Fodinibius roseus</name>
    <dbReference type="NCBI Taxonomy" id="1194090"/>
    <lineage>
        <taxon>Bacteria</taxon>
        <taxon>Pseudomonadati</taxon>
        <taxon>Balneolota</taxon>
        <taxon>Balneolia</taxon>
        <taxon>Balneolales</taxon>
        <taxon>Balneolaceae</taxon>
        <taxon>Fodinibius</taxon>
    </lineage>
</organism>
<dbReference type="PANTHER" id="PTHR37310:SF1">
    <property type="entry name" value="CYTOPLASMIC PROTEIN"/>
    <property type="match status" value="1"/>
</dbReference>
<keyword evidence="2" id="KW-1185">Reference proteome</keyword>
<gene>
    <name evidence="1" type="ORF">SAMN05443144_10930</name>
</gene>
<dbReference type="InterPro" id="IPR044543">
    <property type="entry name" value="YHJQ-like"/>
</dbReference>